<protein>
    <submittedName>
        <fullName evidence="1">Uncharacterized protein</fullName>
    </submittedName>
</protein>
<sequence length="126" mass="14872">MVDYSCRDTSRHLQRVSNNRILEQSHPYSSEALKKSEAYPSSSLLQRQKNHATIMADPCMTFLMEFTVPYSDFFCWTRGLVPKPINTCLERTFDRYIDESNSPNSYFFAVGDVRKDRKRKRPLYDK</sequence>
<keyword evidence="2" id="KW-1185">Reference proteome</keyword>
<evidence type="ECO:0000313" key="2">
    <source>
        <dbReference type="Proteomes" id="UP001054945"/>
    </source>
</evidence>
<organism evidence="1 2">
    <name type="scientific">Caerostris extrusa</name>
    <name type="common">Bark spider</name>
    <name type="synonym">Caerostris bankana</name>
    <dbReference type="NCBI Taxonomy" id="172846"/>
    <lineage>
        <taxon>Eukaryota</taxon>
        <taxon>Metazoa</taxon>
        <taxon>Ecdysozoa</taxon>
        <taxon>Arthropoda</taxon>
        <taxon>Chelicerata</taxon>
        <taxon>Arachnida</taxon>
        <taxon>Araneae</taxon>
        <taxon>Araneomorphae</taxon>
        <taxon>Entelegynae</taxon>
        <taxon>Araneoidea</taxon>
        <taxon>Araneidae</taxon>
        <taxon>Caerostris</taxon>
    </lineage>
</organism>
<name>A0AAV4WZY1_CAEEX</name>
<evidence type="ECO:0000313" key="1">
    <source>
        <dbReference type="EMBL" id="GIY87863.1"/>
    </source>
</evidence>
<proteinExistence type="predicted"/>
<gene>
    <name evidence="1" type="ORF">CEXT_323361</name>
</gene>
<accession>A0AAV4WZY1</accession>
<reference evidence="1 2" key="1">
    <citation type="submission" date="2021-06" db="EMBL/GenBank/DDBJ databases">
        <title>Caerostris extrusa draft genome.</title>
        <authorList>
            <person name="Kono N."/>
            <person name="Arakawa K."/>
        </authorList>
    </citation>
    <scope>NUCLEOTIDE SEQUENCE [LARGE SCALE GENOMIC DNA]</scope>
</reference>
<dbReference type="EMBL" id="BPLR01016987">
    <property type="protein sequence ID" value="GIY87863.1"/>
    <property type="molecule type" value="Genomic_DNA"/>
</dbReference>
<dbReference type="Proteomes" id="UP001054945">
    <property type="component" value="Unassembled WGS sequence"/>
</dbReference>
<comment type="caution">
    <text evidence="1">The sequence shown here is derived from an EMBL/GenBank/DDBJ whole genome shotgun (WGS) entry which is preliminary data.</text>
</comment>
<dbReference type="AlphaFoldDB" id="A0AAV4WZY1"/>